<feature type="region of interest" description="Disordered" evidence="2">
    <location>
        <begin position="744"/>
        <end position="771"/>
    </location>
</feature>
<evidence type="ECO:0000256" key="3">
    <source>
        <dbReference type="SAM" id="SignalP"/>
    </source>
</evidence>
<feature type="compositionally biased region" description="Gly residues" evidence="2">
    <location>
        <begin position="750"/>
        <end position="761"/>
    </location>
</feature>
<feature type="coiled-coil region" evidence="1">
    <location>
        <begin position="52"/>
        <end position="129"/>
    </location>
</feature>
<dbReference type="EMBL" id="CAUYUJ010021579">
    <property type="protein sequence ID" value="CAK0905537.1"/>
    <property type="molecule type" value="Genomic_DNA"/>
</dbReference>
<feature type="signal peptide" evidence="3">
    <location>
        <begin position="1"/>
        <end position="21"/>
    </location>
</feature>
<keyword evidence="3" id="KW-0732">Signal</keyword>
<evidence type="ECO:0000313" key="4">
    <source>
        <dbReference type="EMBL" id="CAK0905537.1"/>
    </source>
</evidence>
<evidence type="ECO:0000256" key="2">
    <source>
        <dbReference type="SAM" id="MobiDB-lite"/>
    </source>
</evidence>
<comment type="caution">
    <text evidence="4">The sequence shown here is derived from an EMBL/GenBank/DDBJ whole genome shotgun (WGS) entry which is preliminary data.</text>
</comment>
<keyword evidence="5" id="KW-1185">Reference proteome</keyword>
<evidence type="ECO:0000256" key="1">
    <source>
        <dbReference type="SAM" id="Coils"/>
    </source>
</evidence>
<protein>
    <submittedName>
        <fullName evidence="4">Uncharacterized protein</fullName>
    </submittedName>
</protein>
<reference evidence="4" key="1">
    <citation type="submission" date="2023-10" db="EMBL/GenBank/DDBJ databases">
        <authorList>
            <person name="Chen Y."/>
            <person name="Shah S."/>
            <person name="Dougan E. K."/>
            <person name="Thang M."/>
            <person name="Chan C."/>
        </authorList>
    </citation>
    <scope>NUCLEOTIDE SEQUENCE [LARGE SCALE GENOMIC DNA]</scope>
</reference>
<proteinExistence type="predicted"/>
<accession>A0ABN9Y4H7</accession>
<name>A0ABN9Y4H7_9DINO</name>
<gene>
    <name evidence="4" type="ORF">PCOR1329_LOCUS81221</name>
</gene>
<feature type="coiled-coil region" evidence="1">
    <location>
        <begin position="298"/>
        <end position="345"/>
    </location>
</feature>
<feature type="coiled-coil region" evidence="1">
    <location>
        <begin position="537"/>
        <end position="585"/>
    </location>
</feature>
<evidence type="ECO:0000313" key="5">
    <source>
        <dbReference type="Proteomes" id="UP001189429"/>
    </source>
</evidence>
<keyword evidence="1" id="KW-0175">Coiled coil</keyword>
<organism evidence="4 5">
    <name type="scientific">Prorocentrum cordatum</name>
    <dbReference type="NCBI Taxonomy" id="2364126"/>
    <lineage>
        <taxon>Eukaryota</taxon>
        <taxon>Sar</taxon>
        <taxon>Alveolata</taxon>
        <taxon>Dinophyceae</taxon>
        <taxon>Prorocentrales</taxon>
        <taxon>Prorocentraceae</taxon>
        <taxon>Prorocentrum</taxon>
    </lineage>
</organism>
<dbReference type="Proteomes" id="UP001189429">
    <property type="component" value="Unassembled WGS sequence"/>
</dbReference>
<sequence length="789" mass="84701">MAPHARHIICCVLGLSAPVSSTRTAVERRTLLSAWSAEADGIASDSTGPTPIQRVTKLLEEMKAELSKEAQEDSDTYAKLSCWCDGNEKAKAKAIDDADATMNELMSQVESLSARNADSGAKIDQLKKDIGKKGEALKALVAIREKEHAEFDKGEVELAQSVQILKAAIAVLSKRQAGLLQVSPAVEASISSGLRWVALRRAELDDARRGAPGSGKASRTEAALLATAAGSGAASTDQVVALEALRAPGSGSAPLPVEYALRVLSSAASGAPSSLLQQARPGAVAFDGGQVSVMTCFARREEFQLDMSEAQKAELKAREEFEALKAASEDELAAHKATLDDLEAELSTNVKGLSDAKEDLGLTRQQRSEDVEFLRNLKLQCQDLDHEYEQRSRARGEEIQAVADAIAILAEDGSRELLLRKFGTGGASLLQRRRAGGAAARARRGRAAAVLLRAARQARRSPAAYQVWRSSEEKPHDQLAAVAVQVQLDAFAQVKKAIDDMVASLKTEQSQEVKKKAYCTAELGENEKQTYKTGRLAEDLKDKVAELADTIQKLEDGIAAAQAEIARLAVEVKKASEARQKENLEFQSEVTDQRAVQTILRKVIDRLTQVFKKREGVAALQDAQTPPAQFQPYKQHQGGSKVVALISTIVEDSAAVEKEAMASEQAAQKAYESFVNDSTASTKSLQEAIASKTKTRAAAAEEKADVASRLASARGVLEDLAQQLADLRAECDFLLQNFDVRQDSAEGDRGAGAGEGIPVGHGGRRPAGMSGAARCQWARQARSWPTNWC</sequence>
<feature type="coiled-coil region" evidence="1">
    <location>
        <begin position="710"/>
        <end position="737"/>
    </location>
</feature>
<feature type="chain" id="PRO_5046059846" evidence="3">
    <location>
        <begin position="22"/>
        <end position="789"/>
    </location>
</feature>